<keyword evidence="3" id="KW-1185">Reference proteome</keyword>
<dbReference type="Proteomes" id="UP000217289">
    <property type="component" value="Chromosome"/>
</dbReference>
<feature type="chain" id="PRO_5013304263" description="Capsule assembly Wzi family protein" evidence="1">
    <location>
        <begin position="22"/>
        <end position="475"/>
    </location>
</feature>
<name>A0A250IJ86_9BACT</name>
<accession>A0A250IJ86</accession>
<dbReference type="AlphaFoldDB" id="A0A250IJ86"/>
<dbReference type="KEGG" id="mbd:MEBOL_004649"/>
<organism evidence="2 3">
    <name type="scientific">Melittangium boletus DSM 14713</name>
    <dbReference type="NCBI Taxonomy" id="1294270"/>
    <lineage>
        <taxon>Bacteria</taxon>
        <taxon>Pseudomonadati</taxon>
        <taxon>Myxococcota</taxon>
        <taxon>Myxococcia</taxon>
        <taxon>Myxococcales</taxon>
        <taxon>Cystobacterineae</taxon>
        <taxon>Archangiaceae</taxon>
        <taxon>Melittangium</taxon>
    </lineage>
</organism>
<evidence type="ECO:0000313" key="2">
    <source>
        <dbReference type="EMBL" id="ATB31187.1"/>
    </source>
</evidence>
<sequence>MSPPRLSLVLLALWASAPVSAAEVTGYVESRTQYQRSRVTGLLPTDEQAEVQQLLEFNVQPRHAYGRGGFVSADLSLFLRTGGRYRGLDAGGREVSLEARAAGEARPLMSLNELYVSHEVLPQLHLLAGKKRVVWGSGLAYNPTDLLNPPKDPTDPGLQRAGAYLARVEVPLETFAFTFLASPAVLAQHNGLPQSLLVYPSWDRRDTRAHYLLAARAYALLADADVNLMLFHSNLYGDRFESKTRVGVSFSRYFFKDYELHLEALVGRGSARRYPVGGCLADAQAAAGCVLREASLFSTHRLDERTPRPRVLAGSRYMFGDESLLSLEYLFQADGFTRDEFQHYVNALGLPRELQDAGRGVSDAGASADRGAPGKFNFEPLGRHYAFLSFQKPRIHEDFTLDVVVMSNLGDLSGLVTPSLSWAGTEWMTLTLSGFIPWSGPRSLAATRPGASTHVSELGLLPLEYRGLFQVHLFY</sequence>
<reference evidence="2 3" key="1">
    <citation type="submission" date="2017-06" db="EMBL/GenBank/DDBJ databases">
        <authorList>
            <person name="Kim H.J."/>
            <person name="Triplett B.A."/>
        </authorList>
    </citation>
    <scope>NUCLEOTIDE SEQUENCE [LARGE SCALE GENOMIC DNA]</scope>
    <source>
        <strain evidence="2 3">DSM 14713</strain>
    </source>
</reference>
<dbReference type="OrthoDB" id="5289878at2"/>
<protein>
    <recommendedName>
        <fullName evidence="4">Capsule assembly Wzi family protein</fullName>
    </recommendedName>
</protein>
<evidence type="ECO:0008006" key="4">
    <source>
        <dbReference type="Google" id="ProtNLM"/>
    </source>
</evidence>
<keyword evidence="1" id="KW-0732">Signal</keyword>
<dbReference type="RefSeq" id="WP_095979544.1">
    <property type="nucleotide sequence ID" value="NZ_CP022163.1"/>
</dbReference>
<dbReference type="EMBL" id="CP022163">
    <property type="protein sequence ID" value="ATB31187.1"/>
    <property type="molecule type" value="Genomic_DNA"/>
</dbReference>
<gene>
    <name evidence="2" type="ORF">MEBOL_004649</name>
</gene>
<evidence type="ECO:0000256" key="1">
    <source>
        <dbReference type="SAM" id="SignalP"/>
    </source>
</evidence>
<evidence type="ECO:0000313" key="3">
    <source>
        <dbReference type="Proteomes" id="UP000217289"/>
    </source>
</evidence>
<feature type="signal peptide" evidence="1">
    <location>
        <begin position="1"/>
        <end position="21"/>
    </location>
</feature>
<proteinExistence type="predicted"/>